<dbReference type="EMBL" id="CP030151">
    <property type="protein sequence ID" value="AWX74611.1"/>
    <property type="molecule type" value="Genomic_DNA"/>
</dbReference>
<dbReference type="RefSeq" id="WP_073982233.1">
    <property type="nucleotide sequence ID" value="NZ_CP026611.1"/>
</dbReference>
<organism evidence="1 2">
    <name type="scientific">Bacillus velezensis</name>
    <dbReference type="NCBI Taxonomy" id="492670"/>
    <lineage>
        <taxon>Bacteria</taxon>
        <taxon>Bacillati</taxon>
        <taxon>Bacillota</taxon>
        <taxon>Bacilli</taxon>
        <taxon>Bacillales</taxon>
        <taxon>Bacillaceae</taxon>
        <taxon>Bacillus</taxon>
        <taxon>Bacillus amyloliquefaciens group</taxon>
    </lineage>
</organism>
<evidence type="ECO:0000313" key="2">
    <source>
        <dbReference type="Proteomes" id="UP000250069"/>
    </source>
</evidence>
<proteinExistence type="predicted"/>
<gene>
    <name evidence="1" type="ORF">BVDSYZ_21440</name>
</gene>
<reference evidence="1 2" key="1">
    <citation type="submission" date="2018-06" db="EMBL/GenBank/DDBJ databases">
        <title>Complete Genome Sequence of Bacillus velezensis DSYZ, a Plant Growth-Promoting Rhizobacterium with Antifungal Activity.</title>
        <authorList>
            <person name="Du B."/>
            <person name="Ding Y."/>
            <person name="Liu K."/>
            <person name="Yao L."/>
            <person name="Wang C."/>
            <person name="Li H."/>
            <person name="Liu H."/>
        </authorList>
    </citation>
    <scope>NUCLEOTIDE SEQUENCE [LARGE SCALE GENOMIC DNA]</scope>
    <source>
        <strain evidence="1 2">DSYZ</strain>
        <plasmid evidence="2">pdsyz</plasmid>
    </source>
</reference>
<dbReference type="GeneID" id="75095916"/>
<dbReference type="AlphaFoldDB" id="A0ABC8DF98"/>
<geneLocation type="plasmid" evidence="2">
    <name>pdsyz</name>
</geneLocation>
<dbReference type="Proteomes" id="UP000250069">
    <property type="component" value="Plasmid pdsyz"/>
</dbReference>
<keyword evidence="1" id="KW-0614">Plasmid</keyword>
<evidence type="ECO:0000313" key="1">
    <source>
        <dbReference type="EMBL" id="AWX74611.1"/>
    </source>
</evidence>
<name>A0ABC8DF98_BACVE</name>
<sequence length="59" mass="6728">MAYRIVGKLEGTEIKFTSTHSDEEIREEIFETIEEAEDTLRTLKMSLPEGTKLTIEPAV</sequence>
<accession>A0ABC8DF98</accession>
<protein>
    <submittedName>
        <fullName evidence="1">Uncharacterized protein</fullName>
    </submittedName>
</protein>